<feature type="transmembrane region" description="Helical" evidence="8">
    <location>
        <begin position="227"/>
        <end position="246"/>
    </location>
</feature>
<dbReference type="EMBL" id="PGLV01000001">
    <property type="protein sequence ID" value="POZ55442.1"/>
    <property type="molecule type" value="Genomic_DNA"/>
</dbReference>
<evidence type="ECO:0000256" key="2">
    <source>
        <dbReference type="ARBA" id="ARBA00009142"/>
    </source>
</evidence>
<evidence type="ECO:0000256" key="1">
    <source>
        <dbReference type="ARBA" id="ARBA00004651"/>
    </source>
</evidence>
<name>A0A2S5CXG9_LYSSH</name>
<dbReference type="PANTHER" id="PTHR30269:SF0">
    <property type="entry name" value="MEMBRANE TRANSPORTER PROTEIN YFCA-RELATED"/>
    <property type="match status" value="1"/>
</dbReference>
<evidence type="ECO:0000256" key="5">
    <source>
        <dbReference type="ARBA" id="ARBA00022692"/>
    </source>
</evidence>
<dbReference type="AlphaFoldDB" id="A0A2S5CXG9"/>
<keyword evidence="3" id="KW-0813">Transport</keyword>
<feature type="transmembrane region" description="Helical" evidence="8">
    <location>
        <begin position="123"/>
        <end position="140"/>
    </location>
</feature>
<evidence type="ECO:0000256" key="7">
    <source>
        <dbReference type="ARBA" id="ARBA00023136"/>
    </source>
</evidence>
<keyword evidence="7 8" id="KW-0472">Membrane</keyword>
<dbReference type="GO" id="GO:0005886">
    <property type="term" value="C:plasma membrane"/>
    <property type="evidence" value="ECO:0007669"/>
    <property type="project" value="UniProtKB-SubCell"/>
</dbReference>
<keyword evidence="10" id="KW-1185">Reference proteome</keyword>
<dbReference type="PANTHER" id="PTHR30269">
    <property type="entry name" value="TRANSMEMBRANE PROTEIN YFCA"/>
    <property type="match status" value="1"/>
</dbReference>
<feature type="transmembrane region" description="Helical" evidence="8">
    <location>
        <begin position="65"/>
        <end position="88"/>
    </location>
</feature>
<dbReference type="InterPro" id="IPR002781">
    <property type="entry name" value="TM_pro_TauE-like"/>
</dbReference>
<dbReference type="InterPro" id="IPR052017">
    <property type="entry name" value="TSUP"/>
</dbReference>
<evidence type="ECO:0000256" key="8">
    <source>
        <dbReference type="RuleBase" id="RU363041"/>
    </source>
</evidence>
<dbReference type="Pfam" id="PF01925">
    <property type="entry name" value="TauE"/>
    <property type="match status" value="1"/>
</dbReference>
<reference evidence="9 10" key="1">
    <citation type="submission" date="2017-11" db="EMBL/GenBank/DDBJ databases">
        <title>Genome sequence of Lysinibacillus sphaericus, a lignin-degrading bacteria isolated from municipal solid waste soil.</title>
        <authorList>
            <person name="Persinoti G.F."/>
            <person name="Paixao D.A."/>
            <person name="Bugg T.D."/>
            <person name="Squina F.M."/>
        </authorList>
    </citation>
    <scope>NUCLEOTIDE SEQUENCE [LARGE SCALE GENOMIC DNA]</scope>
    <source>
        <strain evidence="9 10">A1</strain>
    </source>
</reference>
<feature type="transmembrane region" description="Helical" evidence="8">
    <location>
        <begin position="29"/>
        <end position="53"/>
    </location>
</feature>
<feature type="transmembrane region" description="Helical" evidence="8">
    <location>
        <begin position="100"/>
        <end position="117"/>
    </location>
</feature>
<evidence type="ECO:0000256" key="4">
    <source>
        <dbReference type="ARBA" id="ARBA00022475"/>
    </source>
</evidence>
<feature type="transmembrane region" description="Helical" evidence="8">
    <location>
        <begin position="253"/>
        <end position="271"/>
    </location>
</feature>
<proteinExistence type="inferred from homology"/>
<dbReference type="Proteomes" id="UP000237319">
    <property type="component" value="Unassembled WGS sequence"/>
</dbReference>
<dbReference type="RefSeq" id="WP_258040949.1">
    <property type="nucleotide sequence ID" value="NZ_CP194323.1"/>
</dbReference>
<organism evidence="9 10">
    <name type="scientific">Lysinibacillus sphaericus</name>
    <name type="common">Bacillus sphaericus</name>
    <dbReference type="NCBI Taxonomy" id="1421"/>
    <lineage>
        <taxon>Bacteria</taxon>
        <taxon>Bacillati</taxon>
        <taxon>Bacillota</taxon>
        <taxon>Bacilli</taxon>
        <taxon>Bacillales</taxon>
        <taxon>Bacillaceae</taxon>
        <taxon>Lysinibacillus</taxon>
    </lineage>
</organism>
<evidence type="ECO:0000313" key="9">
    <source>
        <dbReference type="EMBL" id="POZ55442.1"/>
    </source>
</evidence>
<keyword evidence="6 8" id="KW-1133">Transmembrane helix</keyword>
<comment type="caution">
    <text evidence="9">The sequence shown here is derived from an EMBL/GenBank/DDBJ whole genome shotgun (WGS) entry which is preliminary data.</text>
</comment>
<evidence type="ECO:0000256" key="6">
    <source>
        <dbReference type="ARBA" id="ARBA00022989"/>
    </source>
</evidence>
<accession>A0A2S5CXG9</accession>
<gene>
    <name evidence="9" type="ORF">LYSIN_00225</name>
</gene>
<feature type="transmembrane region" description="Helical" evidence="8">
    <location>
        <begin position="204"/>
        <end position="221"/>
    </location>
</feature>
<protein>
    <recommendedName>
        <fullName evidence="8">Probable membrane transporter protein</fullName>
    </recommendedName>
</protein>
<evidence type="ECO:0000256" key="3">
    <source>
        <dbReference type="ARBA" id="ARBA00022448"/>
    </source>
</evidence>
<keyword evidence="5 8" id="KW-0812">Transmembrane</keyword>
<sequence length="274" mass="29827">MRTLINLSMIFAGGVFLLLQINSTTNIPFLSIIICIGMLGSFIGTLAGGGGLITLPAMLLLGIPIHFSIATNKFSSGIASLSSLFVLLKTKELNMKIMKSYIISSIIGGGFGALVTSILPEKWLNLIAICLLIFTFFVSIKSKKWYSELQANNTNLNNNRSSKVMSFFIGMYDGGFGPGSSTFSILYFIKSKNTYVKATQMSRVLNFGSCFGAFIIFYQTGYLQWDYAIALATGSIIGTQVALKIVSKIPLKIAKGLVTTILILLIVQVAWQFK</sequence>
<feature type="transmembrane region" description="Helical" evidence="8">
    <location>
        <begin position="6"/>
        <end position="22"/>
    </location>
</feature>
<comment type="subcellular location">
    <subcellularLocation>
        <location evidence="1 8">Cell membrane</location>
        <topology evidence="1 8">Multi-pass membrane protein</topology>
    </subcellularLocation>
</comment>
<comment type="similarity">
    <text evidence="2 8">Belongs to the 4-toluene sulfonate uptake permease (TSUP) (TC 2.A.102) family.</text>
</comment>
<evidence type="ECO:0000313" key="10">
    <source>
        <dbReference type="Proteomes" id="UP000237319"/>
    </source>
</evidence>
<keyword evidence="4 8" id="KW-1003">Cell membrane</keyword>